<accession>A0A8J6CI03</accession>
<organism evidence="1 2">
    <name type="scientific">Gossypium anomalum</name>
    <dbReference type="NCBI Taxonomy" id="47600"/>
    <lineage>
        <taxon>Eukaryota</taxon>
        <taxon>Viridiplantae</taxon>
        <taxon>Streptophyta</taxon>
        <taxon>Embryophyta</taxon>
        <taxon>Tracheophyta</taxon>
        <taxon>Spermatophyta</taxon>
        <taxon>Magnoliopsida</taxon>
        <taxon>eudicotyledons</taxon>
        <taxon>Gunneridae</taxon>
        <taxon>Pentapetalae</taxon>
        <taxon>rosids</taxon>
        <taxon>malvids</taxon>
        <taxon>Malvales</taxon>
        <taxon>Malvaceae</taxon>
        <taxon>Malvoideae</taxon>
        <taxon>Gossypium</taxon>
    </lineage>
</organism>
<dbReference type="PANTHER" id="PTHR11439">
    <property type="entry name" value="GAG-POL-RELATED RETROTRANSPOSON"/>
    <property type="match status" value="1"/>
</dbReference>
<keyword evidence="2" id="KW-1185">Reference proteome</keyword>
<dbReference type="Proteomes" id="UP000701853">
    <property type="component" value="Chromosome 13"/>
</dbReference>
<dbReference type="EMBL" id="JAHUZN010000013">
    <property type="protein sequence ID" value="KAG8473199.1"/>
    <property type="molecule type" value="Genomic_DNA"/>
</dbReference>
<dbReference type="CDD" id="cd09272">
    <property type="entry name" value="RNase_HI_RT_Ty1"/>
    <property type="match status" value="1"/>
</dbReference>
<dbReference type="PANTHER" id="PTHR11439:SF467">
    <property type="entry name" value="INTEGRASE CATALYTIC DOMAIN-CONTAINING PROTEIN"/>
    <property type="match status" value="1"/>
</dbReference>
<name>A0A8J6CI03_9ROSI</name>
<sequence length="659" mass="73042">MLLTIPESENKVVERKLRHIVEVSLTLLAQAHLPLKYWGFTFTCAVHLINRLPTPILHHQSPYSVLYGSVPTYDHLQAIIPSTKATSALPLMVEYLCPDMWCLMKSSNDVSSPTPVFSAPLVDPPPLVENTHPMVTQPKAVKRHPNGAIAHCKGRLVAKGYSQMHGCDFCETFSPVVKPATIRTILSIAVTKGDSSLEIDKFVPSLHSKFSLKDLGPLYYFLGFEVCQSSVGELHLCQKKYIFNLLNRSHMIQAKGAPTLMVSSSSLSKIEGTFLDDPREYRSLAGTLQYAILTHLDIAYAVNRILCQSSAGELHLCQKKYIFDLLNWSHMIQAKGVPTPMVSSSSLSKIEGTLLDDPREYRSLAGALQYVVLTHLDIAYAVNRICSADANWGLNFDDRHSTTEYYVSFSGNPISWCSKKQQVVSRSTGEAEYHGLAVVAVDVTWLEYLLKELWCESVDTTTIWCDNSSVVAIAVNPILHSNFKYVELDLFFVREKVAHGSLIVGEGVVVRNERGEVLLTKSTLHGEVASSFAAEELACSQAVEVGQSLGVDMVEASLVLGGHIGQTCYFVFHNNIQPVEKLLKGATDSMAAPNFERIRTFPLPCEECTITLEDVALQLGLPVHGGHMAPRSLWLYSHRLKYNSGSQLTVVMRSWVQES</sequence>
<comment type="caution">
    <text evidence="1">The sequence shown here is derived from an EMBL/GenBank/DDBJ whole genome shotgun (WGS) entry which is preliminary data.</text>
</comment>
<gene>
    <name evidence="1" type="ORF">CXB51_035138</name>
</gene>
<protein>
    <recommendedName>
        <fullName evidence="3">Reverse transcriptase Ty1/copia-type domain-containing protein</fullName>
    </recommendedName>
</protein>
<proteinExistence type="predicted"/>
<dbReference type="InterPro" id="IPR012337">
    <property type="entry name" value="RNaseH-like_sf"/>
</dbReference>
<dbReference type="SUPFAM" id="SSF53098">
    <property type="entry name" value="Ribonuclease H-like"/>
    <property type="match status" value="1"/>
</dbReference>
<reference evidence="1 2" key="1">
    <citation type="journal article" date="2021" name="bioRxiv">
        <title>The Gossypium anomalum genome as a resource for cotton improvement and evolutionary analysis of hybrid incompatibility.</title>
        <authorList>
            <person name="Grover C.E."/>
            <person name="Yuan D."/>
            <person name="Arick M.A."/>
            <person name="Miller E.R."/>
            <person name="Hu G."/>
            <person name="Peterson D.G."/>
            <person name="Wendel J.F."/>
            <person name="Udall J.A."/>
        </authorList>
    </citation>
    <scope>NUCLEOTIDE SEQUENCE [LARGE SCALE GENOMIC DNA]</scope>
    <source>
        <strain evidence="1">JFW-Udall</strain>
        <tissue evidence="1">Leaf</tissue>
    </source>
</reference>
<dbReference type="AlphaFoldDB" id="A0A8J6CI03"/>
<dbReference type="OrthoDB" id="1839185at2759"/>
<evidence type="ECO:0000313" key="2">
    <source>
        <dbReference type="Proteomes" id="UP000701853"/>
    </source>
</evidence>
<evidence type="ECO:0000313" key="1">
    <source>
        <dbReference type="EMBL" id="KAG8473199.1"/>
    </source>
</evidence>
<evidence type="ECO:0008006" key="3">
    <source>
        <dbReference type="Google" id="ProtNLM"/>
    </source>
</evidence>